<dbReference type="AlphaFoldDB" id="A0A812IIK3"/>
<evidence type="ECO:0000313" key="1">
    <source>
        <dbReference type="EMBL" id="CAE7034776.1"/>
    </source>
</evidence>
<accession>A0A812IIK3</accession>
<name>A0A812IIK3_9DINO</name>
<organism evidence="1 2">
    <name type="scientific">Symbiodinium natans</name>
    <dbReference type="NCBI Taxonomy" id="878477"/>
    <lineage>
        <taxon>Eukaryota</taxon>
        <taxon>Sar</taxon>
        <taxon>Alveolata</taxon>
        <taxon>Dinophyceae</taxon>
        <taxon>Suessiales</taxon>
        <taxon>Symbiodiniaceae</taxon>
        <taxon>Symbiodinium</taxon>
    </lineage>
</organism>
<comment type="caution">
    <text evidence="1">The sequence shown here is derived from an EMBL/GenBank/DDBJ whole genome shotgun (WGS) entry which is preliminary data.</text>
</comment>
<gene>
    <name evidence="1" type="ORF">SNAT2548_LOCUS4175</name>
</gene>
<proteinExistence type="predicted"/>
<dbReference type="EMBL" id="CAJNDS010000258">
    <property type="protein sequence ID" value="CAE7034776.1"/>
    <property type="molecule type" value="Genomic_DNA"/>
</dbReference>
<protein>
    <submittedName>
        <fullName evidence="1">Uncharacterized protein</fullName>
    </submittedName>
</protein>
<keyword evidence="2" id="KW-1185">Reference proteome</keyword>
<evidence type="ECO:0000313" key="2">
    <source>
        <dbReference type="Proteomes" id="UP000604046"/>
    </source>
</evidence>
<sequence>MQPLIFAAQIKSSTVQQGETIRQRTESAWSLHGDANKSLRKDLTCDPKCVDPDPVPPEYAEDPENGWVCAEGFVGNVSTECEVAYPADWVPNCTAVLNLTGCAPLEPCAPVVVEDAEMFDDNTDAEQPPLIVGEPSCRLACDAAPALRAMHLSGASQATGWIRGVLRLSAIRNWDEKGVCFV</sequence>
<reference evidence="1" key="1">
    <citation type="submission" date="2021-02" db="EMBL/GenBank/DDBJ databases">
        <authorList>
            <person name="Dougan E. K."/>
            <person name="Rhodes N."/>
            <person name="Thang M."/>
            <person name="Chan C."/>
        </authorList>
    </citation>
    <scope>NUCLEOTIDE SEQUENCE</scope>
</reference>
<dbReference type="Proteomes" id="UP000604046">
    <property type="component" value="Unassembled WGS sequence"/>
</dbReference>